<comment type="caution">
    <text evidence="1">The sequence shown here is derived from an EMBL/GenBank/DDBJ whole genome shotgun (WGS) entry which is preliminary data.</text>
</comment>
<evidence type="ECO:0000313" key="1">
    <source>
        <dbReference type="EMBL" id="VTT70706.1"/>
    </source>
</evidence>
<dbReference type="EMBL" id="CABFJX010000301">
    <property type="protein sequence ID" value="VTT70706.1"/>
    <property type="molecule type" value="Genomic_DNA"/>
</dbReference>
<name>A0A9Q9RMV1_FUSFU</name>
<proteinExistence type="predicted"/>
<feature type="non-terminal residue" evidence="1">
    <location>
        <position position="1"/>
    </location>
</feature>
<protein>
    <submittedName>
        <fullName evidence="1">Uncharacterized protein</fullName>
    </submittedName>
</protein>
<gene>
    <name evidence="1" type="ORF">C2S_8116</name>
</gene>
<reference evidence="1" key="1">
    <citation type="submission" date="2019-05" db="EMBL/GenBank/DDBJ databases">
        <authorList>
            <person name="Piombo E."/>
        </authorList>
    </citation>
    <scope>NUCLEOTIDE SEQUENCE</scope>
    <source>
        <strain evidence="1">C2S</strain>
    </source>
</reference>
<sequence>KQSLGMGPGDSLIGIWGFVGAGRWVRCFNLMQHKSRTSSQTSRNIIEVGTSKELWTEQLLWVGEE</sequence>
<organism evidence="1 2">
    <name type="scientific">Fusarium fujikuroi</name>
    <name type="common">Bakanae and foot rot disease fungus</name>
    <name type="synonym">Gibberella fujikuroi</name>
    <dbReference type="NCBI Taxonomy" id="5127"/>
    <lineage>
        <taxon>Eukaryota</taxon>
        <taxon>Fungi</taxon>
        <taxon>Dikarya</taxon>
        <taxon>Ascomycota</taxon>
        <taxon>Pezizomycotina</taxon>
        <taxon>Sordariomycetes</taxon>
        <taxon>Hypocreomycetidae</taxon>
        <taxon>Hypocreales</taxon>
        <taxon>Nectriaceae</taxon>
        <taxon>Fusarium</taxon>
        <taxon>Fusarium fujikuroi species complex</taxon>
    </lineage>
</organism>
<evidence type="ECO:0000313" key="2">
    <source>
        <dbReference type="Proteomes" id="UP000760494"/>
    </source>
</evidence>
<accession>A0A9Q9RMV1</accession>
<dbReference type="AlphaFoldDB" id="A0A9Q9RMV1"/>
<dbReference type="Proteomes" id="UP000760494">
    <property type="component" value="Unassembled WGS sequence"/>
</dbReference>